<dbReference type="PRINTS" id="PR00095">
    <property type="entry name" value="ANTSNTHASEI"/>
</dbReference>
<accession>A0ABU2N7P1</accession>
<comment type="caution">
    <text evidence="2">The sequence shown here is derived from an EMBL/GenBank/DDBJ whole genome shotgun (WGS) entry which is preliminary data.</text>
</comment>
<dbReference type="RefSeq" id="WP_311555791.1">
    <property type="nucleotide sequence ID" value="NZ_JAVREJ010000005.1"/>
</dbReference>
<dbReference type="Gene3D" id="3.20.10.10">
    <property type="entry name" value="D-amino Acid Aminotransferase, subunit A, domain 2"/>
    <property type="match status" value="1"/>
</dbReference>
<feature type="domain" description="Chorismate-utilising enzyme C-terminal" evidence="1">
    <location>
        <begin position="124"/>
        <end position="381"/>
    </location>
</feature>
<dbReference type="InterPro" id="IPR043131">
    <property type="entry name" value="BCAT-like_N"/>
</dbReference>
<dbReference type="Pfam" id="PF01063">
    <property type="entry name" value="Aminotran_4"/>
    <property type="match status" value="1"/>
</dbReference>
<dbReference type="SUPFAM" id="SSF56752">
    <property type="entry name" value="D-aminoacid aminotransferase-like PLP-dependent enzymes"/>
    <property type="match status" value="1"/>
</dbReference>
<protein>
    <submittedName>
        <fullName evidence="2">Aminodeoxychorismate synthase component I</fullName>
        <ecNumber evidence="2">2.6.1.85</ecNumber>
    </submittedName>
</protein>
<proteinExistence type="predicted"/>
<dbReference type="SUPFAM" id="SSF56322">
    <property type="entry name" value="ADC synthase"/>
    <property type="match status" value="1"/>
</dbReference>
<evidence type="ECO:0000313" key="3">
    <source>
        <dbReference type="Proteomes" id="UP001183202"/>
    </source>
</evidence>
<dbReference type="Gene3D" id="3.60.120.10">
    <property type="entry name" value="Anthranilate synthase"/>
    <property type="match status" value="1"/>
</dbReference>
<dbReference type="InterPro" id="IPR036038">
    <property type="entry name" value="Aminotransferase-like"/>
</dbReference>
<keyword evidence="3" id="KW-1185">Reference proteome</keyword>
<dbReference type="Proteomes" id="UP001183202">
    <property type="component" value="Unassembled WGS sequence"/>
</dbReference>
<gene>
    <name evidence="2" type="primary">pabB</name>
    <name evidence="2" type="ORF">RM445_09510</name>
</gene>
<evidence type="ECO:0000313" key="2">
    <source>
        <dbReference type="EMBL" id="MDT0349756.1"/>
    </source>
</evidence>
<dbReference type="InterPro" id="IPR005802">
    <property type="entry name" value="ADC_synth_comp_1"/>
</dbReference>
<dbReference type="InterPro" id="IPR001544">
    <property type="entry name" value="Aminotrans_IV"/>
</dbReference>
<dbReference type="InterPro" id="IPR043132">
    <property type="entry name" value="BCAT-like_C"/>
</dbReference>
<dbReference type="PANTHER" id="PTHR11236:SF50">
    <property type="entry name" value="AMINODEOXYCHORISMATE SYNTHASE COMPONENT 1"/>
    <property type="match status" value="1"/>
</dbReference>
<dbReference type="GO" id="GO:0046820">
    <property type="term" value="F:4-amino-4-deoxychorismate synthase activity"/>
    <property type="evidence" value="ECO:0007669"/>
    <property type="project" value="UniProtKB-EC"/>
</dbReference>
<dbReference type="InterPro" id="IPR019999">
    <property type="entry name" value="Anth_synth_I-like"/>
</dbReference>
<dbReference type="EMBL" id="JAVREJ010000005">
    <property type="protein sequence ID" value="MDT0349756.1"/>
    <property type="molecule type" value="Genomic_DNA"/>
</dbReference>
<organism evidence="2 3">
    <name type="scientific">Pseudonocardia charpentierae</name>
    <dbReference type="NCBI Taxonomy" id="3075545"/>
    <lineage>
        <taxon>Bacteria</taxon>
        <taxon>Bacillati</taxon>
        <taxon>Actinomycetota</taxon>
        <taxon>Actinomycetes</taxon>
        <taxon>Pseudonocardiales</taxon>
        <taxon>Pseudonocardiaceae</taxon>
        <taxon>Pseudonocardia</taxon>
    </lineage>
</organism>
<dbReference type="EC" id="2.6.1.85" evidence="2"/>
<sequence>MLSTRAQPLEPWARFDDLRTGTAVQCPAPYRVLVAERPDEVVGVLVEVERATDAGCWAFGYVAYEAAAGLDPHLAVHGAGPMGMPLVWFGLCDEPTAVRPLDADPDAAGHPPARAEWRPTWTPEEHARDVARVRERIAAGDTYQCNLTVRMAGRVHGDPFGLYRDLALGQRGAHNAYLDLGRFAVASASPELFFERRGDEILLRPMKGTARRGRHPREDEVLARQLRHSAKEQAENVMIVDLLRNDVARVAETGSVAVPALFTVERFETVLQLTSDVTARLRPQTGLVELFRALFPCGSVTGAPKASSMNVIRSLEPAPRGVYCGAIGLVGPPDAPVRARFSVAIRTAVVDTETGDAVYGTGGGITWDSEPAAEHAEVVTKAAVLAAHVHEFELLETLRYEPHRGLRNRDRHLRRMAESAEHLGFRFDLSDATEALRSRTTGSGAARVRLRLRRTGAVAVDVEPFPAALPGPVLLALDHDPVDPFERWLYHKTTFREPYERRRLRRPDVDDVIMVNTRRELTEVTRATLALDLDGTWCTPPLSSGCLPGVERARLLDRGVLHERVLRDLDLEAARGLAVISSLRGWRTARLLTSAGPARRAATAGVAQICQSVVTPATLEG</sequence>
<reference evidence="3" key="1">
    <citation type="submission" date="2023-07" db="EMBL/GenBank/DDBJ databases">
        <title>30 novel species of actinomycetes from the DSMZ collection.</title>
        <authorList>
            <person name="Nouioui I."/>
        </authorList>
    </citation>
    <scope>NUCLEOTIDE SEQUENCE [LARGE SCALE GENOMIC DNA]</scope>
    <source>
        <strain evidence="3">DSM 45834</strain>
    </source>
</reference>
<keyword evidence="2" id="KW-0808">Transferase</keyword>
<dbReference type="PANTHER" id="PTHR11236">
    <property type="entry name" value="AMINOBENZOATE/ANTHRANILATE SYNTHASE"/>
    <property type="match status" value="1"/>
</dbReference>
<dbReference type="InterPro" id="IPR015890">
    <property type="entry name" value="Chorismate_C"/>
</dbReference>
<dbReference type="Gene3D" id="3.30.470.10">
    <property type="match status" value="1"/>
</dbReference>
<dbReference type="Pfam" id="PF00425">
    <property type="entry name" value="Chorismate_bind"/>
    <property type="match status" value="1"/>
</dbReference>
<evidence type="ECO:0000259" key="1">
    <source>
        <dbReference type="Pfam" id="PF00425"/>
    </source>
</evidence>
<keyword evidence="2" id="KW-0032">Aminotransferase</keyword>
<name>A0ABU2N7P1_9PSEU</name>
<dbReference type="NCBIfam" id="TIGR00553">
    <property type="entry name" value="pabB"/>
    <property type="match status" value="1"/>
</dbReference>
<dbReference type="InterPro" id="IPR005801">
    <property type="entry name" value="ADC_synthase"/>
</dbReference>